<evidence type="ECO:0000313" key="9">
    <source>
        <dbReference type="Proteomes" id="UP001595637"/>
    </source>
</evidence>
<dbReference type="Proteomes" id="UP001595637">
    <property type="component" value="Unassembled WGS sequence"/>
</dbReference>
<dbReference type="Pfam" id="PF00885">
    <property type="entry name" value="DMRL_synthase"/>
    <property type="match status" value="1"/>
</dbReference>
<evidence type="ECO:0000256" key="2">
    <source>
        <dbReference type="ARBA" id="ARBA00007424"/>
    </source>
</evidence>
<keyword evidence="5 7" id="KW-0808">Transferase</keyword>
<sequence length="154" mass="16210">MNRIDTKMIGTDLKIAIVAGRFNDFITSQLVSGAEGALVSHDVNTDDIDLVYVPGAFEVPLAAKTLAESGNYDAVVALGCVIRGSTTHYDYVCNEAAKGISQAGMQTGIPVMFGIITTENIEQAIERAGTKAGNKGAETALGAVEMANLMKKIR</sequence>
<dbReference type="HAMAP" id="MF_00178">
    <property type="entry name" value="Lumazine_synth"/>
    <property type="match status" value="1"/>
</dbReference>
<evidence type="ECO:0000313" key="8">
    <source>
        <dbReference type="EMBL" id="MFC3389443.1"/>
    </source>
</evidence>
<feature type="binding site" evidence="7">
    <location>
        <begin position="85"/>
        <end position="86"/>
    </location>
    <ligand>
        <name>(2S)-2-hydroxy-3-oxobutyl phosphate</name>
        <dbReference type="ChEBI" id="CHEBI:58830"/>
    </ligand>
</feature>
<evidence type="ECO:0000256" key="6">
    <source>
        <dbReference type="ARBA" id="ARBA00048785"/>
    </source>
</evidence>
<dbReference type="CDD" id="cd09209">
    <property type="entry name" value="Lumazine_synthase-I"/>
    <property type="match status" value="1"/>
</dbReference>
<dbReference type="GO" id="GO:0000906">
    <property type="term" value="F:6,7-dimethyl-8-ribityllumazine synthase activity"/>
    <property type="evidence" value="ECO:0007669"/>
    <property type="project" value="UniProtKB-EC"/>
</dbReference>
<comment type="similarity">
    <text evidence="2 7">Belongs to the DMRL synthase family.</text>
</comment>
<evidence type="ECO:0000256" key="1">
    <source>
        <dbReference type="ARBA" id="ARBA00004917"/>
    </source>
</evidence>
<evidence type="ECO:0000256" key="7">
    <source>
        <dbReference type="HAMAP-Rule" id="MF_00178"/>
    </source>
</evidence>
<evidence type="ECO:0000256" key="5">
    <source>
        <dbReference type="ARBA" id="ARBA00022679"/>
    </source>
</evidence>
<feature type="binding site" evidence="7">
    <location>
        <position position="22"/>
    </location>
    <ligand>
        <name>5-amino-6-(D-ribitylamino)uracil</name>
        <dbReference type="ChEBI" id="CHEBI:15934"/>
    </ligand>
</feature>
<dbReference type="InterPro" id="IPR034964">
    <property type="entry name" value="LS"/>
</dbReference>
<feature type="binding site" evidence="7">
    <location>
        <begin position="80"/>
        <end position="82"/>
    </location>
    <ligand>
        <name>5-amino-6-(D-ribitylamino)uracil</name>
        <dbReference type="ChEBI" id="CHEBI:15934"/>
    </ligand>
</feature>
<dbReference type="InterPro" id="IPR002180">
    <property type="entry name" value="LS/RS"/>
</dbReference>
<comment type="function">
    <text evidence="7">Catalyzes the formation of 6,7-dimethyl-8-ribityllumazine by condensation of 5-amino-6-(D-ribitylamino)uracil with 3,4-dihydroxy-2-butanone 4-phosphate. This is the penultimate step in the biosynthesis of riboflavin.</text>
</comment>
<name>A0ABV7NAD9_9STAP</name>
<comment type="subunit">
    <text evidence="7">Forms an icosahedral capsid composed of 60 subunits, arranged as a dodecamer of pentamers.</text>
</comment>
<comment type="catalytic activity">
    <reaction evidence="6 7">
        <text>(2S)-2-hydroxy-3-oxobutyl phosphate + 5-amino-6-(D-ribitylamino)uracil = 6,7-dimethyl-8-(1-D-ribityl)lumazine + phosphate + 2 H2O + H(+)</text>
        <dbReference type="Rhea" id="RHEA:26152"/>
        <dbReference type="ChEBI" id="CHEBI:15377"/>
        <dbReference type="ChEBI" id="CHEBI:15378"/>
        <dbReference type="ChEBI" id="CHEBI:15934"/>
        <dbReference type="ChEBI" id="CHEBI:43474"/>
        <dbReference type="ChEBI" id="CHEBI:58201"/>
        <dbReference type="ChEBI" id="CHEBI:58830"/>
        <dbReference type="EC" id="2.5.1.78"/>
    </reaction>
</comment>
<dbReference type="RefSeq" id="WP_380656612.1">
    <property type="nucleotide sequence ID" value="NZ_JBHRVQ010000001.1"/>
</dbReference>
<organism evidence="8 9">
    <name type="scientific">Salinicoccus sesuvii</name>
    <dbReference type="NCBI Taxonomy" id="868281"/>
    <lineage>
        <taxon>Bacteria</taxon>
        <taxon>Bacillati</taxon>
        <taxon>Bacillota</taxon>
        <taxon>Bacilli</taxon>
        <taxon>Bacillales</taxon>
        <taxon>Staphylococcaceae</taxon>
        <taxon>Salinicoccus</taxon>
    </lineage>
</organism>
<keyword evidence="4 7" id="KW-0686">Riboflavin biosynthesis</keyword>
<keyword evidence="9" id="KW-1185">Reference proteome</keyword>
<protein>
    <recommendedName>
        <fullName evidence="3 7">6,7-dimethyl-8-ribityllumazine synthase</fullName>
        <shortName evidence="7">DMRL synthase</shortName>
        <shortName evidence="7">LS</shortName>
        <shortName evidence="7">Lumazine synthase</shortName>
        <ecNumber evidence="3 7">2.5.1.78</ecNumber>
    </recommendedName>
</protein>
<comment type="pathway">
    <text evidence="1 7">Cofactor biosynthesis; riboflavin biosynthesis; riboflavin from 2-hydroxy-3-oxobutyl phosphate and 5-amino-6-(D-ribitylamino)uracil: step 1/2.</text>
</comment>
<dbReference type="InterPro" id="IPR036467">
    <property type="entry name" value="LS/RS_sf"/>
</dbReference>
<dbReference type="PANTHER" id="PTHR21058:SF0">
    <property type="entry name" value="6,7-DIMETHYL-8-RIBITYLLUMAZINE SYNTHASE"/>
    <property type="match status" value="1"/>
</dbReference>
<dbReference type="NCBIfam" id="NF000812">
    <property type="entry name" value="PRK00061.1-4"/>
    <property type="match status" value="1"/>
</dbReference>
<proteinExistence type="inferred from homology"/>
<comment type="caution">
    <text evidence="8">The sequence shown here is derived from an EMBL/GenBank/DDBJ whole genome shotgun (WGS) entry which is preliminary data.</text>
</comment>
<dbReference type="NCBIfam" id="TIGR00114">
    <property type="entry name" value="lumazine-synth"/>
    <property type="match status" value="1"/>
</dbReference>
<dbReference type="EC" id="2.5.1.78" evidence="3 7"/>
<feature type="active site" description="Proton donor" evidence="7">
    <location>
        <position position="88"/>
    </location>
</feature>
<evidence type="ECO:0000256" key="3">
    <source>
        <dbReference type="ARBA" id="ARBA00012664"/>
    </source>
</evidence>
<accession>A0ABV7NAD9</accession>
<dbReference type="SUPFAM" id="SSF52121">
    <property type="entry name" value="Lumazine synthase"/>
    <property type="match status" value="1"/>
</dbReference>
<dbReference type="EMBL" id="JBHRVQ010000001">
    <property type="protein sequence ID" value="MFC3389443.1"/>
    <property type="molecule type" value="Genomic_DNA"/>
</dbReference>
<dbReference type="PANTHER" id="PTHR21058">
    <property type="entry name" value="6,7-DIMETHYL-8-RIBITYLLUMAZINE SYNTHASE DMRL SYNTHASE LUMAZINE SYNTHASE"/>
    <property type="match status" value="1"/>
</dbReference>
<evidence type="ECO:0000256" key="4">
    <source>
        <dbReference type="ARBA" id="ARBA00022619"/>
    </source>
</evidence>
<dbReference type="Gene3D" id="3.40.50.960">
    <property type="entry name" value="Lumazine/riboflavin synthase"/>
    <property type="match status" value="1"/>
</dbReference>
<feature type="binding site" evidence="7">
    <location>
        <position position="127"/>
    </location>
    <ligand>
        <name>(2S)-2-hydroxy-3-oxobutyl phosphate</name>
        <dbReference type="ChEBI" id="CHEBI:58830"/>
    </ligand>
</feature>
<gene>
    <name evidence="8" type="primary">ribE</name>
    <name evidence="7" type="synonym">ribH</name>
    <name evidence="8" type="ORF">ACFOEO_12710</name>
</gene>
<feature type="binding site" evidence="7">
    <location>
        <begin position="56"/>
        <end position="58"/>
    </location>
    <ligand>
        <name>5-amino-6-(D-ribitylamino)uracil</name>
        <dbReference type="ChEBI" id="CHEBI:15934"/>
    </ligand>
</feature>
<reference evidence="9" key="1">
    <citation type="journal article" date="2019" name="Int. J. Syst. Evol. Microbiol.">
        <title>The Global Catalogue of Microorganisms (GCM) 10K type strain sequencing project: providing services to taxonomists for standard genome sequencing and annotation.</title>
        <authorList>
            <consortium name="The Broad Institute Genomics Platform"/>
            <consortium name="The Broad Institute Genome Sequencing Center for Infectious Disease"/>
            <person name="Wu L."/>
            <person name="Ma J."/>
        </authorList>
    </citation>
    <scope>NUCLEOTIDE SEQUENCE [LARGE SCALE GENOMIC DNA]</scope>
    <source>
        <strain evidence="9">CCM 7756</strain>
    </source>
</reference>
<feature type="binding site" evidence="7">
    <location>
        <position position="113"/>
    </location>
    <ligand>
        <name>5-amino-6-(D-ribitylamino)uracil</name>
        <dbReference type="ChEBI" id="CHEBI:15934"/>
    </ligand>
</feature>